<dbReference type="CDD" id="cd01080">
    <property type="entry name" value="NAD_bind_m-THF_DH_Cyclohyd"/>
    <property type="match status" value="1"/>
</dbReference>
<comment type="catalytic activity">
    <reaction evidence="11">
        <text>(6R)-5,10-methylene-5,6,7,8-tetrahydrofolate + NADP(+) = (6R)-5,10-methenyltetrahydrofolate + NADPH</text>
        <dbReference type="Rhea" id="RHEA:22812"/>
        <dbReference type="ChEBI" id="CHEBI:15636"/>
        <dbReference type="ChEBI" id="CHEBI:57455"/>
        <dbReference type="ChEBI" id="CHEBI:57783"/>
        <dbReference type="ChEBI" id="CHEBI:58349"/>
        <dbReference type="EC" id="1.5.1.5"/>
    </reaction>
</comment>
<dbReference type="PANTHER" id="PTHR48099">
    <property type="entry name" value="C-1-TETRAHYDROFOLATE SYNTHASE, CYTOPLASMIC-RELATED"/>
    <property type="match status" value="1"/>
</dbReference>
<name>A0A318H7M8_9MYCO</name>
<comment type="function">
    <text evidence="11">Catalyzes the oxidation of 5,10-methylenetetrahydrofolate to 5,10-methenyltetrahydrofolate and then the hydrolysis of 5,10-methenyltetrahydrofolate to 10-formyltetrahydrofolate.</text>
</comment>
<dbReference type="GO" id="GO:0005829">
    <property type="term" value="C:cytosol"/>
    <property type="evidence" value="ECO:0007669"/>
    <property type="project" value="TreeGrafter"/>
</dbReference>
<keyword evidence="15" id="KW-1185">Reference proteome</keyword>
<dbReference type="EC" id="1.5.1.5" evidence="11"/>
<evidence type="ECO:0000259" key="13">
    <source>
        <dbReference type="Pfam" id="PF02882"/>
    </source>
</evidence>
<evidence type="ECO:0000256" key="1">
    <source>
        <dbReference type="ARBA" id="ARBA00004777"/>
    </source>
</evidence>
<keyword evidence="10 11" id="KW-0511">Multifunctional enzyme</keyword>
<comment type="caution">
    <text evidence="14">The sequence shown here is derived from an EMBL/GenBank/DDBJ whole genome shotgun (WGS) entry which is preliminary data.</text>
</comment>
<comment type="similarity">
    <text evidence="11">Belongs to the tetrahydrofolate dehydrogenase/cyclohydrolase family.</text>
</comment>
<dbReference type="GO" id="GO:0004488">
    <property type="term" value="F:methylenetetrahydrofolate dehydrogenase (NADP+) activity"/>
    <property type="evidence" value="ECO:0007669"/>
    <property type="project" value="UniProtKB-UniRule"/>
</dbReference>
<evidence type="ECO:0000256" key="2">
    <source>
        <dbReference type="ARBA" id="ARBA00022563"/>
    </source>
</evidence>
<evidence type="ECO:0000256" key="9">
    <source>
        <dbReference type="ARBA" id="ARBA00023167"/>
    </source>
</evidence>
<evidence type="ECO:0000313" key="15">
    <source>
        <dbReference type="Proteomes" id="UP000247781"/>
    </source>
</evidence>
<comment type="catalytic activity">
    <reaction evidence="11">
        <text>(6R)-5,10-methenyltetrahydrofolate + H2O = (6R)-10-formyltetrahydrofolate + H(+)</text>
        <dbReference type="Rhea" id="RHEA:23700"/>
        <dbReference type="ChEBI" id="CHEBI:15377"/>
        <dbReference type="ChEBI" id="CHEBI:15378"/>
        <dbReference type="ChEBI" id="CHEBI:57455"/>
        <dbReference type="ChEBI" id="CHEBI:195366"/>
        <dbReference type="EC" id="3.5.4.9"/>
    </reaction>
</comment>
<dbReference type="InterPro" id="IPR020631">
    <property type="entry name" value="THF_DH/CycHdrlase_NAD-bd_dom"/>
</dbReference>
<feature type="domain" description="Tetrahydrofolate dehydrogenase/cyclohydrolase NAD(P)-binding" evidence="13">
    <location>
        <begin position="167"/>
        <end position="293"/>
    </location>
</feature>
<feature type="binding site" evidence="11">
    <location>
        <position position="242"/>
    </location>
    <ligand>
        <name>NADP(+)</name>
        <dbReference type="ChEBI" id="CHEBI:58349"/>
    </ligand>
</feature>
<dbReference type="HAMAP" id="MF_01576">
    <property type="entry name" value="THF_DHG_CYH"/>
    <property type="match status" value="1"/>
</dbReference>
<proteinExistence type="inferred from homology"/>
<evidence type="ECO:0000256" key="4">
    <source>
        <dbReference type="ARBA" id="ARBA00022755"/>
    </source>
</evidence>
<dbReference type="RefSeq" id="WP_110319810.1">
    <property type="nucleotide sequence ID" value="NZ_QJJU01000035.1"/>
</dbReference>
<comment type="subunit">
    <text evidence="11">Homodimer.</text>
</comment>
<dbReference type="EC" id="3.5.4.9" evidence="11"/>
<dbReference type="Gene3D" id="3.40.50.10860">
    <property type="entry name" value="Leucine Dehydrogenase, chain A, domain 1"/>
    <property type="match status" value="1"/>
</dbReference>
<keyword evidence="8 11" id="KW-0368">Histidine biosynthesis</keyword>
<dbReference type="GO" id="GO:0009086">
    <property type="term" value="P:methionine biosynthetic process"/>
    <property type="evidence" value="ECO:0007669"/>
    <property type="project" value="UniProtKB-KW"/>
</dbReference>
<evidence type="ECO:0000256" key="10">
    <source>
        <dbReference type="ARBA" id="ARBA00023268"/>
    </source>
</evidence>
<keyword evidence="6 11" id="KW-0521">NADP</keyword>
<reference evidence="15" key="1">
    <citation type="submission" date="2018-05" db="EMBL/GenBank/DDBJ databases">
        <authorList>
            <person name="Deangelis K."/>
            <person name="Huntemann M."/>
            <person name="Clum A."/>
            <person name="Pillay M."/>
            <person name="Palaniappan K."/>
            <person name="Varghese N."/>
            <person name="Mikhailova N."/>
            <person name="Stamatis D."/>
            <person name="Reddy T."/>
            <person name="Daum C."/>
            <person name="Shapiro N."/>
            <person name="Ivanova N."/>
            <person name="Kyrpides N."/>
            <person name="Woyke T."/>
        </authorList>
    </citation>
    <scope>NUCLEOTIDE SEQUENCE [LARGE SCALE GENOMIC DNA]</scope>
    <source>
        <strain evidence="15">GAS496</strain>
    </source>
</reference>
<organism evidence="14 15">
    <name type="scientific">Mycolicibacterium moriokaense</name>
    <dbReference type="NCBI Taxonomy" id="39691"/>
    <lineage>
        <taxon>Bacteria</taxon>
        <taxon>Bacillati</taxon>
        <taxon>Actinomycetota</taxon>
        <taxon>Actinomycetes</taxon>
        <taxon>Mycobacteriales</taxon>
        <taxon>Mycobacteriaceae</taxon>
        <taxon>Mycolicibacterium</taxon>
    </lineage>
</organism>
<dbReference type="SUPFAM" id="SSF51735">
    <property type="entry name" value="NAD(P)-binding Rossmann-fold domains"/>
    <property type="match status" value="1"/>
</dbReference>
<dbReference type="GO" id="GO:0000105">
    <property type="term" value="P:L-histidine biosynthetic process"/>
    <property type="evidence" value="ECO:0007669"/>
    <property type="project" value="UniProtKB-KW"/>
</dbReference>
<evidence type="ECO:0000313" key="14">
    <source>
        <dbReference type="EMBL" id="PXX00309.1"/>
    </source>
</evidence>
<evidence type="ECO:0000256" key="8">
    <source>
        <dbReference type="ARBA" id="ARBA00023102"/>
    </source>
</evidence>
<dbReference type="OrthoDB" id="9803580at2"/>
<keyword evidence="7 11" id="KW-0560">Oxidoreductase</keyword>
<dbReference type="Gene3D" id="3.40.50.720">
    <property type="entry name" value="NAD(P)-binding Rossmann-like Domain"/>
    <property type="match status" value="1"/>
</dbReference>
<evidence type="ECO:0000256" key="7">
    <source>
        <dbReference type="ARBA" id="ARBA00023002"/>
    </source>
</evidence>
<dbReference type="AlphaFoldDB" id="A0A318H7M8"/>
<dbReference type="Pfam" id="PF02882">
    <property type="entry name" value="THF_DHG_CYH_C"/>
    <property type="match status" value="1"/>
</dbReference>
<dbReference type="InterPro" id="IPR000672">
    <property type="entry name" value="THF_DH/CycHdrlase"/>
</dbReference>
<keyword evidence="2 11" id="KW-0554">One-carbon metabolism</keyword>
<comment type="pathway">
    <text evidence="1 11">One-carbon metabolism; tetrahydrofolate interconversion.</text>
</comment>
<accession>A0A318H7M8</accession>
<comment type="caution">
    <text evidence="11">Lacks conserved residue(s) required for the propagation of feature annotation.</text>
</comment>
<evidence type="ECO:0000256" key="6">
    <source>
        <dbReference type="ARBA" id="ARBA00022857"/>
    </source>
</evidence>
<dbReference type="PANTHER" id="PTHR48099:SF5">
    <property type="entry name" value="C-1-TETRAHYDROFOLATE SYNTHASE, CYTOPLASMIC"/>
    <property type="match status" value="1"/>
</dbReference>
<dbReference type="GO" id="GO:0004477">
    <property type="term" value="F:methenyltetrahydrofolate cyclohydrolase activity"/>
    <property type="evidence" value="ECO:0007669"/>
    <property type="project" value="UniProtKB-UniRule"/>
</dbReference>
<dbReference type="SUPFAM" id="SSF53223">
    <property type="entry name" value="Aminoacid dehydrogenase-like, N-terminal domain"/>
    <property type="match status" value="1"/>
</dbReference>
<evidence type="ECO:0000256" key="3">
    <source>
        <dbReference type="ARBA" id="ARBA00022605"/>
    </source>
</evidence>
<dbReference type="InterPro" id="IPR036291">
    <property type="entry name" value="NAD(P)-bd_dom_sf"/>
</dbReference>
<feature type="domain" description="Tetrahydrofolate dehydrogenase/cyclohydrolase catalytic" evidence="12">
    <location>
        <begin position="6"/>
        <end position="120"/>
    </location>
</feature>
<keyword evidence="9 11" id="KW-0486">Methionine biosynthesis</keyword>
<dbReference type="EMBL" id="QJJU01000035">
    <property type="protein sequence ID" value="PXX00309.1"/>
    <property type="molecule type" value="Genomic_DNA"/>
</dbReference>
<reference evidence="14 15" key="2">
    <citation type="submission" date="2018-06" db="EMBL/GenBank/DDBJ databases">
        <title>Sequencing of bacterial isolates from soil warming experiment in Harvard Forest, Massachusetts, USA.</title>
        <authorList>
            <person name="Deangelis K.PhD."/>
        </authorList>
    </citation>
    <scope>NUCLEOTIDE SEQUENCE [LARGE SCALE GENOMIC DNA]</scope>
    <source>
        <strain evidence="14 15">GAS496</strain>
    </source>
</reference>
<gene>
    <name evidence="11" type="primary">folD</name>
    <name evidence="14" type="ORF">C8E89_13512</name>
</gene>
<keyword evidence="5 11" id="KW-0378">Hydrolase</keyword>
<keyword evidence="4 11" id="KW-0658">Purine biosynthesis</keyword>
<dbReference type="Proteomes" id="UP000247781">
    <property type="component" value="Unassembled WGS sequence"/>
</dbReference>
<protein>
    <recommendedName>
        <fullName evidence="11">Bifunctional protein FolD</fullName>
    </recommendedName>
    <domain>
        <recommendedName>
            <fullName evidence="11">Methylenetetrahydrofolate dehydrogenase</fullName>
            <ecNumber evidence="11">1.5.1.5</ecNumber>
        </recommendedName>
    </domain>
    <domain>
        <recommendedName>
            <fullName evidence="11">Methenyltetrahydrofolate cyclohydrolase</fullName>
            <ecNumber evidence="11">3.5.4.9</ecNumber>
        </recommendedName>
    </domain>
</protein>
<dbReference type="Pfam" id="PF00763">
    <property type="entry name" value="THF_DHG_CYH"/>
    <property type="match status" value="1"/>
</dbReference>
<evidence type="ECO:0000259" key="12">
    <source>
        <dbReference type="Pfam" id="PF00763"/>
    </source>
</evidence>
<keyword evidence="3 11" id="KW-0028">Amino-acid biosynthesis</keyword>
<evidence type="ECO:0000256" key="5">
    <source>
        <dbReference type="ARBA" id="ARBA00022801"/>
    </source>
</evidence>
<sequence length="308" mass="32808">MTAQVIDGRKLADALRATVAEEVSALARDGIACRLATISVGDDDHAKLYERRIAATAADLRVRHTHVSLAHDVTQSDVLESITALNDDPSISAILILRPVPDRLDEAVIFASIAPTKDVDGVHPENLGLLALGRPRFVSPTAASAFHALDEWIDQSGINSRDFYRHSLVVVVGRSANVGKPALLLALQRQAAAESVDEWASRHGQLGWHTRRADVLIVAAGSPELIRAEHVREGTVVIDVGINAVRDETGMHIVGDVDFAQVRSRARAVTPVPGGIGPLTDLWVMRNAAVAARLNCSPVSLSAGVATS</sequence>
<dbReference type="InterPro" id="IPR020630">
    <property type="entry name" value="THF_DH/CycHdrlase_cat_dom"/>
</dbReference>
<dbReference type="InterPro" id="IPR046346">
    <property type="entry name" value="Aminoacid_DH-like_N_sf"/>
</dbReference>
<evidence type="ECO:0000256" key="11">
    <source>
        <dbReference type="HAMAP-Rule" id="MF_01576"/>
    </source>
</evidence>
<dbReference type="UniPathway" id="UPA00193"/>
<dbReference type="GO" id="GO:0035999">
    <property type="term" value="P:tetrahydrofolate interconversion"/>
    <property type="evidence" value="ECO:0007669"/>
    <property type="project" value="UniProtKB-UniRule"/>
</dbReference>
<dbReference type="GO" id="GO:0006164">
    <property type="term" value="P:purine nucleotide biosynthetic process"/>
    <property type="evidence" value="ECO:0007669"/>
    <property type="project" value="UniProtKB-KW"/>
</dbReference>
<feature type="binding site" evidence="11">
    <location>
        <begin position="173"/>
        <end position="175"/>
    </location>
    <ligand>
        <name>NADP(+)</name>
        <dbReference type="ChEBI" id="CHEBI:58349"/>
    </ligand>
</feature>
<dbReference type="PRINTS" id="PR00085">
    <property type="entry name" value="THFDHDRGNASE"/>
</dbReference>